<feature type="region of interest" description="Disordered" evidence="1">
    <location>
        <begin position="81"/>
        <end position="104"/>
    </location>
</feature>
<comment type="caution">
    <text evidence="3">The sequence shown here is derived from an EMBL/GenBank/DDBJ whole genome shotgun (WGS) entry which is preliminary data.</text>
</comment>
<organism evidence="3 4">
    <name type="scientific">Undibacterium aquatile</name>
    <dbReference type="NCBI Taxonomy" id="1537398"/>
    <lineage>
        <taxon>Bacteria</taxon>
        <taxon>Pseudomonadati</taxon>
        <taxon>Pseudomonadota</taxon>
        <taxon>Betaproteobacteria</taxon>
        <taxon>Burkholderiales</taxon>
        <taxon>Oxalobacteraceae</taxon>
        <taxon>Undibacterium</taxon>
    </lineage>
</organism>
<name>A0ABR6XID1_9BURK</name>
<dbReference type="EMBL" id="JACOFT010000005">
    <property type="protein sequence ID" value="MBC3812547.1"/>
    <property type="molecule type" value="Genomic_DNA"/>
</dbReference>
<feature type="compositionally biased region" description="Basic and acidic residues" evidence="1">
    <location>
        <begin position="81"/>
        <end position="93"/>
    </location>
</feature>
<evidence type="ECO:0000313" key="3">
    <source>
        <dbReference type="EMBL" id="MBC3812547.1"/>
    </source>
</evidence>
<keyword evidence="2" id="KW-0732">Signal</keyword>
<dbReference type="Proteomes" id="UP000637632">
    <property type="component" value="Unassembled WGS sequence"/>
</dbReference>
<sequence length="250" mass="28525">MKFKHLIAALSLTLPLTVSHFAMAAPATPETAAPDLDIRIQNYSRVLTPEGVTREARYEETLLRRAKHVWIARVLPAGMHDHADGDHADEKTNKKNNAGNAKEAKHKHFNHVVLPRHVFQENNKTQIEFVNTKDKEIIAIPVSEYDNVNFDGSWENAFYLLDPKLVKAMPLSKKASTVSGAQWREREMNGNFQRVLWDEQKQIPLIIESGDKAGTFFRRVDVKLQAPLSTKLPWQNLKGYAQKEYADFLD</sequence>
<evidence type="ECO:0000256" key="1">
    <source>
        <dbReference type="SAM" id="MobiDB-lite"/>
    </source>
</evidence>
<protein>
    <submittedName>
        <fullName evidence="3">Uncharacterized protein</fullName>
    </submittedName>
</protein>
<keyword evidence="4" id="KW-1185">Reference proteome</keyword>
<feature type="chain" id="PRO_5046696922" evidence="2">
    <location>
        <begin position="25"/>
        <end position="250"/>
    </location>
</feature>
<accession>A0ABR6XID1</accession>
<evidence type="ECO:0000256" key="2">
    <source>
        <dbReference type="SAM" id="SignalP"/>
    </source>
</evidence>
<dbReference type="RefSeq" id="WP_190480352.1">
    <property type="nucleotide sequence ID" value="NZ_JACOFT010000005.1"/>
</dbReference>
<reference evidence="3 4" key="1">
    <citation type="submission" date="2020-08" db="EMBL/GenBank/DDBJ databases">
        <title>Novel species isolated from subtropical streams in China.</title>
        <authorList>
            <person name="Lu H."/>
        </authorList>
    </citation>
    <scope>NUCLEOTIDE SEQUENCE [LARGE SCALE GENOMIC DNA]</scope>
    <source>
        <strain evidence="3 4">CCTCC AB 2015119</strain>
    </source>
</reference>
<feature type="signal peptide" evidence="2">
    <location>
        <begin position="1"/>
        <end position="24"/>
    </location>
</feature>
<proteinExistence type="predicted"/>
<gene>
    <name evidence="3" type="ORF">H8K26_13955</name>
</gene>
<evidence type="ECO:0000313" key="4">
    <source>
        <dbReference type="Proteomes" id="UP000637632"/>
    </source>
</evidence>